<dbReference type="PIRSF" id="PIRSF000441">
    <property type="entry name" value="CysE"/>
    <property type="match status" value="1"/>
</dbReference>
<dbReference type="GO" id="GO:0009001">
    <property type="term" value="F:serine O-acetyltransferase activity"/>
    <property type="evidence" value="ECO:0007669"/>
    <property type="project" value="UniProtKB-EC"/>
</dbReference>
<dbReference type="PROSITE" id="PS00101">
    <property type="entry name" value="HEXAPEP_TRANSFERASES"/>
    <property type="match status" value="1"/>
</dbReference>
<name>A0A3S5HM91_9BURK</name>
<evidence type="ECO:0000313" key="7">
    <source>
        <dbReference type="Proteomes" id="UP000275663"/>
    </source>
</evidence>
<dbReference type="PANTHER" id="PTHR42811">
    <property type="entry name" value="SERINE ACETYLTRANSFERASE"/>
    <property type="match status" value="1"/>
</dbReference>
<comment type="similarity">
    <text evidence="1 5">Belongs to the transferase hexapeptide repeat family.</text>
</comment>
<gene>
    <name evidence="6" type="ORF">EJN92_02270</name>
</gene>
<reference evidence="6 7" key="1">
    <citation type="journal article" date="2011" name="Int. J. Syst. Evol. Microbiol.">
        <title>Description of Undibacterium oligocarboniphilum sp. nov., isolated from purified water, and Undibacterium pigrum strain CCUG 49012 as the type strain of Undibacterium parvum sp. nov., and emended descriptions of the genus Undibacterium and the species Undibacterium pigrum.</title>
        <authorList>
            <person name="Eder W."/>
            <person name="Wanner G."/>
            <person name="Ludwig W."/>
            <person name="Busse H.J."/>
            <person name="Ziemke-Kageler F."/>
            <person name="Lang E."/>
        </authorList>
    </citation>
    <scope>NUCLEOTIDE SEQUENCE [LARGE SCALE GENOMIC DNA]</scope>
    <source>
        <strain evidence="6 7">DSM 23061</strain>
    </source>
</reference>
<comment type="catalytic activity">
    <reaction evidence="5">
        <text>L-serine + acetyl-CoA = O-acetyl-L-serine + CoA</text>
        <dbReference type="Rhea" id="RHEA:24560"/>
        <dbReference type="ChEBI" id="CHEBI:33384"/>
        <dbReference type="ChEBI" id="CHEBI:57287"/>
        <dbReference type="ChEBI" id="CHEBI:57288"/>
        <dbReference type="ChEBI" id="CHEBI:58340"/>
        <dbReference type="EC" id="2.3.1.30"/>
    </reaction>
</comment>
<accession>A0A3S5HM91</accession>
<sequence>MLDRYKSFFSLRCDAFRLTGKFSLRSLLRNALLNRTFRPVVTMRLCQNASQSASLVRLLLPLFKLFHKFSTHNACMDFPWQTKIGAGLCITHGWGLVVSQGAIIGKNVTLFHGVTLGRSDKISVNGDRASGYPIIEDDVWIGPHAIIVGPITIGRGSRIAGGTFVTKNVEPYSLVGGNPSTILKSDCVPDVMNASPC</sequence>
<dbReference type="InterPro" id="IPR045304">
    <property type="entry name" value="LbH_SAT"/>
</dbReference>
<evidence type="ECO:0000256" key="4">
    <source>
        <dbReference type="ARBA" id="ARBA00023315"/>
    </source>
</evidence>
<dbReference type="Proteomes" id="UP000275663">
    <property type="component" value="Chromosome"/>
</dbReference>
<dbReference type="InterPro" id="IPR005881">
    <property type="entry name" value="Ser_O-AcTrfase"/>
</dbReference>
<evidence type="ECO:0000256" key="3">
    <source>
        <dbReference type="ARBA" id="ARBA00022737"/>
    </source>
</evidence>
<keyword evidence="7" id="KW-1185">Reference proteome</keyword>
<dbReference type="EC" id="2.3.1.30" evidence="5"/>
<dbReference type="InterPro" id="IPR001451">
    <property type="entry name" value="Hexapep"/>
</dbReference>
<dbReference type="EMBL" id="CP034464">
    <property type="protein sequence ID" value="AZP14363.1"/>
    <property type="molecule type" value="Genomic_DNA"/>
</dbReference>
<dbReference type="OrthoDB" id="8612290at2"/>
<dbReference type="SUPFAM" id="SSF51161">
    <property type="entry name" value="Trimeric LpxA-like enzymes"/>
    <property type="match status" value="1"/>
</dbReference>
<keyword evidence="4 5" id="KW-0012">Acyltransferase</keyword>
<dbReference type="InterPro" id="IPR011004">
    <property type="entry name" value="Trimer_LpxA-like_sf"/>
</dbReference>
<dbReference type="GO" id="GO:0005737">
    <property type="term" value="C:cytoplasm"/>
    <property type="evidence" value="ECO:0007669"/>
    <property type="project" value="InterPro"/>
</dbReference>
<evidence type="ECO:0000256" key="5">
    <source>
        <dbReference type="PIRNR" id="PIRNR000441"/>
    </source>
</evidence>
<keyword evidence="2 5" id="KW-0808">Transferase</keyword>
<protein>
    <recommendedName>
        <fullName evidence="5">Serine acetyltransferase</fullName>
        <ecNumber evidence="5">2.3.1.30</ecNumber>
    </recommendedName>
</protein>
<dbReference type="InterPro" id="IPR018357">
    <property type="entry name" value="Hexapep_transf_CS"/>
</dbReference>
<evidence type="ECO:0000256" key="2">
    <source>
        <dbReference type="ARBA" id="ARBA00022679"/>
    </source>
</evidence>
<dbReference type="AlphaFoldDB" id="A0A3S5HM91"/>
<dbReference type="Pfam" id="PF00132">
    <property type="entry name" value="Hexapep"/>
    <property type="match status" value="1"/>
</dbReference>
<keyword evidence="3" id="KW-0677">Repeat</keyword>
<proteinExistence type="inferred from homology"/>
<evidence type="ECO:0000313" key="6">
    <source>
        <dbReference type="EMBL" id="AZP14363.1"/>
    </source>
</evidence>
<dbReference type="Gene3D" id="2.160.10.10">
    <property type="entry name" value="Hexapeptide repeat proteins"/>
    <property type="match status" value="1"/>
</dbReference>
<evidence type="ECO:0000256" key="1">
    <source>
        <dbReference type="ARBA" id="ARBA00007274"/>
    </source>
</evidence>
<dbReference type="KEGG" id="upv:EJN92_02270"/>
<organism evidence="6 7">
    <name type="scientific">Undibacterium parvum</name>
    <dbReference type="NCBI Taxonomy" id="401471"/>
    <lineage>
        <taxon>Bacteria</taxon>
        <taxon>Pseudomonadati</taxon>
        <taxon>Pseudomonadota</taxon>
        <taxon>Betaproteobacteria</taxon>
        <taxon>Burkholderiales</taxon>
        <taxon>Oxalobacteraceae</taxon>
        <taxon>Undibacterium</taxon>
    </lineage>
</organism>
<dbReference type="CDD" id="cd03354">
    <property type="entry name" value="LbH_SAT"/>
    <property type="match status" value="1"/>
</dbReference>
<dbReference type="GO" id="GO:0006535">
    <property type="term" value="P:cysteine biosynthetic process from serine"/>
    <property type="evidence" value="ECO:0007669"/>
    <property type="project" value="InterPro"/>
</dbReference>